<comment type="caution">
    <text evidence="7">The sequence shown here is derived from an EMBL/GenBank/DDBJ whole genome shotgun (WGS) entry which is preliminary data.</text>
</comment>
<evidence type="ECO:0000256" key="6">
    <source>
        <dbReference type="SAM" id="Phobius"/>
    </source>
</evidence>
<dbReference type="AlphaFoldDB" id="A0A967B866"/>
<feature type="transmembrane region" description="Helical" evidence="6">
    <location>
        <begin position="64"/>
        <end position="87"/>
    </location>
</feature>
<proteinExistence type="predicted"/>
<dbReference type="Proteomes" id="UP000597459">
    <property type="component" value="Unassembled WGS sequence"/>
</dbReference>
<accession>A0A967B866</accession>
<evidence type="ECO:0000313" key="8">
    <source>
        <dbReference type="Proteomes" id="UP000597459"/>
    </source>
</evidence>
<keyword evidence="3 6" id="KW-0812">Transmembrane</keyword>
<dbReference type="EMBL" id="WOTH01000028">
    <property type="protein sequence ID" value="NHO54658.1"/>
    <property type="molecule type" value="Genomic_DNA"/>
</dbReference>
<dbReference type="PANTHER" id="PTHR33529">
    <property type="entry name" value="SLR0882 PROTEIN-RELATED"/>
    <property type="match status" value="1"/>
</dbReference>
<dbReference type="InterPro" id="IPR005495">
    <property type="entry name" value="LptG/LptF_permease"/>
</dbReference>
<feature type="transmembrane region" description="Helical" evidence="6">
    <location>
        <begin position="303"/>
        <end position="322"/>
    </location>
</feature>
<name>A0A967B866_9PROT</name>
<sequence length="386" mass="41946">MRDPAIPRGPRHVLLRYLSFSLLSRTVMCCAILIALMEILALLEQMTPILKRHLGFGGVLTYMGLHLPAMLLNALPLSVLIGALLLLTQMTMNSEVAILRAAGLSPLGFFIRLVPVTLLIGGFGFAMEDQVTPRSELALAAWWNRTDPHPETGRSFWFHVPGGQASACPMPTLSTPPAANELAHVHHVARAGHEAVGIDLYDRDSEGRLLRTLHAERAVHAQGQWTLSGIRCITVSLEAHDATATESARESAMWINPFGPTDMLRLAQESIPFSSGMILAALHGHIATNQTPGYLRAALFERLLRPLAFIVMLLLALPVIYIPPRTGLRSWLPVWCLGGGLLFIIVQGMFRAMGNAGLLPAPVATAPGLLIFLLAACTALLRNEDK</sequence>
<gene>
    <name evidence="7" type="ORF">GOB87_12005</name>
</gene>
<feature type="transmembrane region" description="Helical" evidence="6">
    <location>
        <begin position="107"/>
        <end position="127"/>
    </location>
</feature>
<comment type="subcellular location">
    <subcellularLocation>
        <location evidence="1">Cell membrane</location>
        <topology evidence="1">Multi-pass membrane protein</topology>
    </subcellularLocation>
</comment>
<keyword evidence="4 6" id="KW-1133">Transmembrane helix</keyword>
<feature type="transmembrane region" description="Helical" evidence="6">
    <location>
        <begin position="20"/>
        <end position="43"/>
    </location>
</feature>
<dbReference type="Pfam" id="PF03739">
    <property type="entry name" value="LptF_LptG"/>
    <property type="match status" value="1"/>
</dbReference>
<feature type="transmembrane region" description="Helical" evidence="6">
    <location>
        <begin position="328"/>
        <end position="346"/>
    </location>
</feature>
<organism evidence="7 8">
    <name type="scientific">Acetobacter estunensis</name>
    <dbReference type="NCBI Taxonomy" id="104097"/>
    <lineage>
        <taxon>Bacteria</taxon>
        <taxon>Pseudomonadati</taxon>
        <taxon>Pseudomonadota</taxon>
        <taxon>Alphaproteobacteria</taxon>
        <taxon>Acetobacterales</taxon>
        <taxon>Acetobacteraceae</taxon>
        <taxon>Acetobacter</taxon>
    </lineage>
</organism>
<dbReference type="GO" id="GO:0015920">
    <property type="term" value="P:lipopolysaccharide transport"/>
    <property type="evidence" value="ECO:0007669"/>
    <property type="project" value="TreeGrafter"/>
</dbReference>
<dbReference type="GO" id="GO:0043190">
    <property type="term" value="C:ATP-binding cassette (ABC) transporter complex"/>
    <property type="evidence" value="ECO:0007669"/>
    <property type="project" value="TreeGrafter"/>
</dbReference>
<evidence type="ECO:0000256" key="1">
    <source>
        <dbReference type="ARBA" id="ARBA00004651"/>
    </source>
</evidence>
<protein>
    <submittedName>
        <fullName evidence="7">LptF/LptG family permease</fullName>
    </submittedName>
</protein>
<dbReference type="RefSeq" id="WP_166317107.1">
    <property type="nucleotide sequence ID" value="NZ_WOTH01000028.1"/>
</dbReference>
<feature type="transmembrane region" description="Helical" evidence="6">
    <location>
        <begin position="358"/>
        <end position="381"/>
    </location>
</feature>
<keyword evidence="8" id="KW-1185">Reference proteome</keyword>
<reference evidence="7" key="1">
    <citation type="submission" date="2019-11" db="EMBL/GenBank/DDBJ databases">
        <title>Description of new Acetobacter species.</title>
        <authorList>
            <person name="Cleenwerck I."/>
            <person name="Sombolestani A.S."/>
        </authorList>
    </citation>
    <scope>NUCLEOTIDE SEQUENCE</scope>
    <source>
        <strain evidence="7">LMG 1626</strain>
    </source>
</reference>
<evidence type="ECO:0000256" key="4">
    <source>
        <dbReference type="ARBA" id="ARBA00022989"/>
    </source>
</evidence>
<keyword evidence="2" id="KW-1003">Cell membrane</keyword>
<keyword evidence="5 6" id="KW-0472">Membrane</keyword>
<evidence type="ECO:0000256" key="5">
    <source>
        <dbReference type="ARBA" id="ARBA00023136"/>
    </source>
</evidence>
<evidence type="ECO:0000256" key="3">
    <source>
        <dbReference type="ARBA" id="ARBA00022692"/>
    </source>
</evidence>
<dbReference type="PANTHER" id="PTHR33529:SF2">
    <property type="entry name" value="LIPOPOLYSACCHARIDE EXPORT SYSTEM PERMEASE PROTEIN LPTG"/>
    <property type="match status" value="1"/>
</dbReference>
<evidence type="ECO:0000313" key="7">
    <source>
        <dbReference type="EMBL" id="NHO54658.1"/>
    </source>
</evidence>
<evidence type="ECO:0000256" key="2">
    <source>
        <dbReference type="ARBA" id="ARBA00022475"/>
    </source>
</evidence>